<evidence type="ECO:0000313" key="1">
    <source>
        <dbReference type="EMBL" id="KOF92202.1"/>
    </source>
</evidence>
<protein>
    <submittedName>
        <fullName evidence="1">Uncharacterized protein</fullName>
    </submittedName>
</protein>
<gene>
    <name evidence="1" type="ORF">OCBIM_22007069mg</name>
</gene>
<reference evidence="1" key="1">
    <citation type="submission" date="2015-07" db="EMBL/GenBank/DDBJ databases">
        <title>MeaNS - Measles Nucleotide Surveillance Program.</title>
        <authorList>
            <person name="Tran T."/>
            <person name="Druce J."/>
        </authorList>
    </citation>
    <scope>NUCLEOTIDE SEQUENCE</scope>
    <source>
        <strain evidence="1">UCB-OBI-ISO-001</strain>
        <tissue evidence="1">Gonad</tissue>
    </source>
</reference>
<sequence>MPLRSRLFPRILSVDFRKLSHSFFRRLTVGGDAVGESVSSLLRSPELLAFLPFSFFFFGPANNKTHHQSI</sequence>
<dbReference type="AlphaFoldDB" id="A0A0L8HSN0"/>
<organism evidence="1">
    <name type="scientific">Octopus bimaculoides</name>
    <name type="common">California two-spotted octopus</name>
    <dbReference type="NCBI Taxonomy" id="37653"/>
    <lineage>
        <taxon>Eukaryota</taxon>
        <taxon>Metazoa</taxon>
        <taxon>Spiralia</taxon>
        <taxon>Lophotrochozoa</taxon>
        <taxon>Mollusca</taxon>
        <taxon>Cephalopoda</taxon>
        <taxon>Coleoidea</taxon>
        <taxon>Octopodiformes</taxon>
        <taxon>Octopoda</taxon>
        <taxon>Incirrata</taxon>
        <taxon>Octopodidae</taxon>
        <taxon>Octopus</taxon>
    </lineage>
</organism>
<dbReference type="EMBL" id="KQ417374">
    <property type="protein sequence ID" value="KOF92202.1"/>
    <property type="molecule type" value="Genomic_DNA"/>
</dbReference>
<accession>A0A0L8HSN0</accession>
<name>A0A0L8HSN0_OCTBM</name>
<proteinExistence type="predicted"/>